<keyword evidence="6 8" id="KW-1133">Transmembrane helix</keyword>
<name>G4Q632_ACIIR</name>
<keyword evidence="4 8" id="KW-1003">Cell membrane</keyword>
<organism evidence="9 10">
    <name type="scientific">Acidaminococcus intestini (strain RyC-MR95)</name>
    <dbReference type="NCBI Taxonomy" id="568816"/>
    <lineage>
        <taxon>Bacteria</taxon>
        <taxon>Bacillati</taxon>
        <taxon>Bacillota</taxon>
        <taxon>Negativicutes</taxon>
        <taxon>Acidaminococcales</taxon>
        <taxon>Acidaminococcaceae</taxon>
        <taxon>Acidaminococcus</taxon>
    </lineage>
</organism>
<feature type="transmembrane region" description="Helical" evidence="8">
    <location>
        <begin position="160"/>
        <end position="182"/>
    </location>
</feature>
<evidence type="ECO:0000256" key="6">
    <source>
        <dbReference type="ARBA" id="ARBA00022989"/>
    </source>
</evidence>
<dbReference type="FunCoup" id="G4Q632">
    <property type="interactions" value="124"/>
</dbReference>
<comment type="similarity">
    <text evidence="2 8">Belongs to the alanine or glycine:cation symporter (AGCS) (TC 2.A.25) family.</text>
</comment>
<dbReference type="PANTHER" id="PTHR30330:SF1">
    <property type="entry name" value="AMINO-ACID CARRIER PROTEIN ALST"/>
    <property type="match status" value="1"/>
</dbReference>
<feature type="transmembrane region" description="Helical" evidence="8">
    <location>
        <begin position="255"/>
        <end position="272"/>
    </location>
</feature>
<dbReference type="PATRIC" id="fig|568816.4.peg.75"/>
<evidence type="ECO:0000313" key="9">
    <source>
        <dbReference type="EMBL" id="AEQ21333.1"/>
    </source>
</evidence>
<dbReference type="InParanoid" id="G4Q632"/>
<dbReference type="eggNOG" id="COG1115">
    <property type="taxonomic scope" value="Bacteria"/>
</dbReference>
<evidence type="ECO:0000256" key="5">
    <source>
        <dbReference type="ARBA" id="ARBA00022692"/>
    </source>
</evidence>
<dbReference type="Pfam" id="PF01235">
    <property type="entry name" value="Na_Ala_symp"/>
    <property type="match status" value="1"/>
</dbReference>
<keyword evidence="10" id="KW-1185">Reference proteome</keyword>
<dbReference type="AlphaFoldDB" id="G4Q632"/>
<feature type="transmembrane region" description="Helical" evidence="8">
    <location>
        <begin position="284"/>
        <end position="305"/>
    </location>
</feature>
<dbReference type="EMBL" id="CP003058">
    <property type="protein sequence ID" value="AEQ21333.1"/>
    <property type="molecule type" value="Genomic_DNA"/>
</dbReference>
<feature type="transmembrane region" description="Helical" evidence="8">
    <location>
        <begin position="215"/>
        <end position="235"/>
    </location>
</feature>
<dbReference type="KEGG" id="ain:Acin_0080"/>
<sequence length="542" mass="58799">MQKDSELSDFENKSFPPMHCDTRFLSILLNYVPNIKLFPLYFTKMTCFQPFYDTIKVKQSTIGTDVDSTPKEAIHMSEFLLALDDVLYYPILIIVLLAAGLYFTFTTGFVQFRWLRQSIRVIMEKPEKEGSISSFQALMVSTASRVGTGNIIGISTALCLGGFGSVFWMWAIAMIGSATAFIESTLAQVYKRKDANGDSYGGPAYYIETALHNKALAIAFAIALIVTYAGGFNLLASYNLQSTFSVYGFYDKATTPWIIGGLLAVMVGYCVMGGGKRIVHVTGTLVPIMGVLYVLLSLAIILMHLDMIPSVLGAVFADAFNFQKILGGISASCLMFGIKRGLYSNEAGVGSAPNAAAAADVSHPAQQGLVQMLSVVIDTILCTCTALICMFSGIIPTKEMAGAPYVQAATQVDFGAFGPIMITFAMVLFAFTTLLGNLFYVDNCLAYLNGGKTPSKSTMTIYRIIAVIVIFVGAGMSMDNAWALADITMAFMCLTNIPSIMAMNKTAIAVMKDYGRQLAEGKKPVFKAKNIGLDDSNLDFWK</sequence>
<evidence type="ECO:0000256" key="8">
    <source>
        <dbReference type="RuleBase" id="RU363064"/>
    </source>
</evidence>
<dbReference type="Gene3D" id="1.20.1740.10">
    <property type="entry name" value="Amino acid/polyamine transporter I"/>
    <property type="match status" value="1"/>
</dbReference>
<comment type="subcellular location">
    <subcellularLocation>
        <location evidence="1 8">Cell membrane</location>
        <topology evidence="1 8">Multi-pass membrane protein</topology>
    </subcellularLocation>
</comment>
<evidence type="ECO:0000256" key="4">
    <source>
        <dbReference type="ARBA" id="ARBA00022475"/>
    </source>
</evidence>
<feature type="transmembrane region" description="Helical" evidence="8">
    <location>
        <begin position="375"/>
        <end position="396"/>
    </location>
</feature>
<reference evidence="9 10" key="1">
    <citation type="journal article" date="2011" name="J. Bacteriol.">
        <title>Complete genome sequence of Acidaminococcus intestini RYC-MR95, a Gram-negative bacterium from the phylum Firmicutes.</title>
        <authorList>
            <person name="D'Auria G."/>
            <person name="Galan J.C."/>
            <person name="Rodriguez-Alcayna M."/>
            <person name="Moya A."/>
            <person name="Baquero F."/>
            <person name="Latorre A."/>
        </authorList>
    </citation>
    <scope>NUCLEOTIDE SEQUENCE [LARGE SCALE GENOMIC DNA]</scope>
    <source>
        <strain evidence="9 10">RyC-MR95</strain>
    </source>
</reference>
<feature type="transmembrane region" description="Helical" evidence="8">
    <location>
        <begin position="86"/>
        <end position="110"/>
    </location>
</feature>
<dbReference type="Proteomes" id="UP000007093">
    <property type="component" value="Chromosome"/>
</dbReference>
<protein>
    <recommendedName>
        <fullName evidence="11">Amino acid carrier protein</fullName>
    </recommendedName>
</protein>
<keyword evidence="3 8" id="KW-0813">Transport</keyword>
<feature type="transmembrane region" description="Helical" evidence="8">
    <location>
        <begin position="482"/>
        <end position="502"/>
    </location>
</feature>
<keyword evidence="7 8" id="KW-0472">Membrane</keyword>
<keyword evidence="5 8" id="KW-0812">Transmembrane</keyword>
<proteinExistence type="inferred from homology"/>
<evidence type="ECO:0000256" key="7">
    <source>
        <dbReference type="ARBA" id="ARBA00023136"/>
    </source>
</evidence>
<evidence type="ECO:0000256" key="3">
    <source>
        <dbReference type="ARBA" id="ARBA00022448"/>
    </source>
</evidence>
<dbReference type="GO" id="GO:0005886">
    <property type="term" value="C:plasma membrane"/>
    <property type="evidence" value="ECO:0007669"/>
    <property type="project" value="UniProtKB-SubCell"/>
</dbReference>
<evidence type="ECO:0000256" key="1">
    <source>
        <dbReference type="ARBA" id="ARBA00004651"/>
    </source>
</evidence>
<dbReference type="NCBIfam" id="TIGR00835">
    <property type="entry name" value="agcS"/>
    <property type="match status" value="1"/>
</dbReference>
<evidence type="ECO:0000313" key="10">
    <source>
        <dbReference type="Proteomes" id="UP000007093"/>
    </source>
</evidence>
<evidence type="ECO:0008006" key="11">
    <source>
        <dbReference type="Google" id="ProtNLM"/>
    </source>
</evidence>
<dbReference type="PRINTS" id="PR00175">
    <property type="entry name" value="NAALASMPORT"/>
</dbReference>
<dbReference type="PANTHER" id="PTHR30330">
    <property type="entry name" value="AGSS FAMILY TRANSPORTER, SODIUM-ALANINE"/>
    <property type="match status" value="1"/>
</dbReference>
<dbReference type="HOGENOM" id="CLU_024867_0_1_9"/>
<accession>G4Q632</accession>
<dbReference type="InterPro" id="IPR001463">
    <property type="entry name" value="Na/Ala_symport"/>
</dbReference>
<feature type="transmembrane region" description="Helical" evidence="8">
    <location>
        <begin position="460"/>
        <end position="476"/>
    </location>
</feature>
<gene>
    <name evidence="9" type="ordered locus">Acin_0080</name>
</gene>
<dbReference type="STRING" id="568816.Acin_0080"/>
<evidence type="ECO:0000256" key="2">
    <source>
        <dbReference type="ARBA" id="ARBA00009261"/>
    </source>
</evidence>
<feature type="transmembrane region" description="Helical" evidence="8">
    <location>
        <begin position="416"/>
        <end position="440"/>
    </location>
</feature>
<keyword evidence="8" id="KW-0769">Symport</keyword>
<feature type="transmembrane region" description="Helical" evidence="8">
    <location>
        <begin position="311"/>
        <end position="336"/>
    </location>
</feature>
<dbReference type="GO" id="GO:0005283">
    <property type="term" value="F:amino acid:sodium symporter activity"/>
    <property type="evidence" value="ECO:0007669"/>
    <property type="project" value="InterPro"/>
</dbReference>